<keyword evidence="4" id="KW-1185">Reference proteome</keyword>
<dbReference type="SMART" id="SM00422">
    <property type="entry name" value="HTH_MERR"/>
    <property type="match status" value="1"/>
</dbReference>
<gene>
    <name evidence="3" type="ORF">D3Z33_10025</name>
</gene>
<comment type="caution">
    <text evidence="3">The sequence shown here is derived from an EMBL/GenBank/DDBJ whole genome shotgun (WGS) entry which is preliminary data.</text>
</comment>
<dbReference type="InterPro" id="IPR011256">
    <property type="entry name" value="Reg_factor_effector_dom_sf"/>
</dbReference>
<sequence>MEKNKLYLTTGEFAKLCNTSKHTLFHYYNIGLFSPHYTDKKGYRYYNILQYDTFLTIRQLKTIGMSLTEIKGYLSERSPQKMLELYNNQEELLNIQINSLKIIKQRIHSKRRNIEQALLCGNDFLIESVKEEYLFCSDEIFNINDFEMTYVFGNLIKTSAEKLLPNIYGMISKTDNAVKDIVPLRFYIHTTLKSDNSMIVKPSGKYLTTFHTGDYSTLQTTYKKVLSYAEKHNIILYEWFYTETIIGDWAVCSPQEYIIKVSIQINENI</sequence>
<evidence type="ECO:0000256" key="1">
    <source>
        <dbReference type="ARBA" id="ARBA00023125"/>
    </source>
</evidence>
<protein>
    <submittedName>
        <fullName evidence="3">MerR family transcriptional regulator</fullName>
    </submittedName>
</protein>
<reference evidence="3 4" key="1">
    <citation type="submission" date="2018-08" db="EMBL/GenBank/DDBJ databases">
        <title>Murine metabolic-syndrome-specific gut microbial biobank.</title>
        <authorList>
            <person name="Liu C."/>
        </authorList>
    </citation>
    <scope>NUCLEOTIDE SEQUENCE [LARGE SCALE GENOMIC DNA]</scope>
    <source>
        <strain evidence="3 4">583</strain>
    </source>
</reference>
<accession>A0A845QZK8</accession>
<dbReference type="InterPro" id="IPR047057">
    <property type="entry name" value="MerR_fam"/>
</dbReference>
<dbReference type="InterPro" id="IPR009061">
    <property type="entry name" value="DNA-bd_dom_put_sf"/>
</dbReference>
<keyword evidence="1" id="KW-0238">DNA-binding</keyword>
<dbReference type="GO" id="GO:0003700">
    <property type="term" value="F:DNA-binding transcription factor activity"/>
    <property type="evidence" value="ECO:0007669"/>
    <property type="project" value="InterPro"/>
</dbReference>
<dbReference type="PROSITE" id="PS50937">
    <property type="entry name" value="HTH_MERR_2"/>
    <property type="match status" value="1"/>
</dbReference>
<dbReference type="Pfam" id="PF13411">
    <property type="entry name" value="MerR_1"/>
    <property type="match status" value="1"/>
</dbReference>
<dbReference type="PANTHER" id="PTHR30204:SF85">
    <property type="entry name" value="MULTIDRUG-EFFLUX TRANSPORTER 2 REGULATOR"/>
    <property type="match status" value="1"/>
</dbReference>
<dbReference type="Proteomes" id="UP000467132">
    <property type="component" value="Unassembled WGS sequence"/>
</dbReference>
<dbReference type="EMBL" id="QXXA01000010">
    <property type="protein sequence ID" value="NBI07189.1"/>
    <property type="molecule type" value="Genomic_DNA"/>
</dbReference>
<dbReference type="GO" id="GO:0003677">
    <property type="term" value="F:DNA binding"/>
    <property type="evidence" value="ECO:0007669"/>
    <property type="project" value="UniProtKB-KW"/>
</dbReference>
<organism evidence="3 4">
    <name type="scientific">Senegalia massiliensis</name>
    <dbReference type="NCBI Taxonomy" id="1720316"/>
    <lineage>
        <taxon>Bacteria</taxon>
        <taxon>Bacillati</taxon>
        <taxon>Bacillota</taxon>
        <taxon>Clostridia</taxon>
        <taxon>Eubacteriales</taxon>
        <taxon>Clostridiaceae</taxon>
        <taxon>Senegalia</taxon>
    </lineage>
</organism>
<dbReference type="Gene3D" id="1.10.1660.10">
    <property type="match status" value="1"/>
</dbReference>
<dbReference type="InterPro" id="IPR000551">
    <property type="entry name" value="MerR-type_HTH_dom"/>
</dbReference>
<dbReference type="OrthoDB" id="9773308at2"/>
<name>A0A845QZK8_9CLOT</name>
<proteinExistence type="predicted"/>
<dbReference type="AlphaFoldDB" id="A0A845QZK8"/>
<dbReference type="SUPFAM" id="SSF55136">
    <property type="entry name" value="Probable bacterial effector-binding domain"/>
    <property type="match status" value="1"/>
</dbReference>
<evidence type="ECO:0000313" key="4">
    <source>
        <dbReference type="Proteomes" id="UP000467132"/>
    </source>
</evidence>
<dbReference type="SUPFAM" id="SSF46955">
    <property type="entry name" value="Putative DNA-binding domain"/>
    <property type="match status" value="1"/>
</dbReference>
<evidence type="ECO:0000259" key="2">
    <source>
        <dbReference type="PROSITE" id="PS50937"/>
    </source>
</evidence>
<dbReference type="Gene3D" id="3.20.80.10">
    <property type="entry name" value="Regulatory factor, effector binding domain"/>
    <property type="match status" value="1"/>
</dbReference>
<feature type="domain" description="HTH merR-type" evidence="2">
    <location>
        <begin position="7"/>
        <end position="76"/>
    </location>
</feature>
<dbReference type="PANTHER" id="PTHR30204">
    <property type="entry name" value="REDOX-CYCLING DRUG-SENSING TRANSCRIPTIONAL ACTIVATOR SOXR"/>
    <property type="match status" value="1"/>
</dbReference>
<evidence type="ECO:0000313" key="3">
    <source>
        <dbReference type="EMBL" id="NBI07189.1"/>
    </source>
</evidence>